<gene>
    <name evidence="1" type="ORF">HAX54_047211</name>
</gene>
<reference evidence="1 2" key="1">
    <citation type="journal article" date="2021" name="BMC Genomics">
        <title>Datura genome reveals duplications of psychoactive alkaloid biosynthetic genes and high mutation rate following tissue culture.</title>
        <authorList>
            <person name="Rajewski A."/>
            <person name="Carter-House D."/>
            <person name="Stajich J."/>
            <person name="Litt A."/>
        </authorList>
    </citation>
    <scope>NUCLEOTIDE SEQUENCE [LARGE SCALE GENOMIC DNA]</scope>
    <source>
        <strain evidence="1">AR-01</strain>
    </source>
</reference>
<name>A0ABS8SSW3_DATST</name>
<comment type="caution">
    <text evidence="1">The sequence shown here is derived from an EMBL/GenBank/DDBJ whole genome shotgun (WGS) entry which is preliminary data.</text>
</comment>
<accession>A0ABS8SSW3</accession>
<evidence type="ECO:0000313" key="1">
    <source>
        <dbReference type="EMBL" id="MCD7461838.1"/>
    </source>
</evidence>
<protein>
    <submittedName>
        <fullName evidence="1">Uncharacterized protein</fullName>
    </submittedName>
</protein>
<keyword evidence="2" id="KW-1185">Reference proteome</keyword>
<organism evidence="1 2">
    <name type="scientific">Datura stramonium</name>
    <name type="common">Jimsonweed</name>
    <name type="synonym">Common thornapple</name>
    <dbReference type="NCBI Taxonomy" id="4076"/>
    <lineage>
        <taxon>Eukaryota</taxon>
        <taxon>Viridiplantae</taxon>
        <taxon>Streptophyta</taxon>
        <taxon>Embryophyta</taxon>
        <taxon>Tracheophyta</taxon>
        <taxon>Spermatophyta</taxon>
        <taxon>Magnoliopsida</taxon>
        <taxon>eudicotyledons</taxon>
        <taxon>Gunneridae</taxon>
        <taxon>Pentapetalae</taxon>
        <taxon>asterids</taxon>
        <taxon>lamiids</taxon>
        <taxon>Solanales</taxon>
        <taxon>Solanaceae</taxon>
        <taxon>Solanoideae</taxon>
        <taxon>Datureae</taxon>
        <taxon>Datura</taxon>
    </lineage>
</organism>
<dbReference type="Proteomes" id="UP000823775">
    <property type="component" value="Unassembled WGS sequence"/>
</dbReference>
<proteinExistence type="predicted"/>
<evidence type="ECO:0000313" key="2">
    <source>
        <dbReference type="Proteomes" id="UP000823775"/>
    </source>
</evidence>
<feature type="non-terminal residue" evidence="1">
    <location>
        <position position="1"/>
    </location>
</feature>
<feature type="non-terminal residue" evidence="1">
    <location>
        <position position="54"/>
    </location>
</feature>
<dbReference type="EMBL" id="JACEIK010000758">
    <property type="protein sequence ID" value="MCD7461838.1"/>
    <property type="molecule type" value="Genomic_DNA"/>
</dbReference>
<sequence>NARSLKYGKILKKQNEALALDLRNAGATLQHTSVTHASARIPGRRMLKVVHLCI</sequence>